<dbReference type="OrthoDB" id="1750920at2759"/>
<gene>
    <name evidence="3" type="ORF">CEURO_LOCUS8415</name>
</gene>
<comment type="caution">
    <text evidence="3">The sequence shown here is derived from an EMBL/GenBank/DDBJ whole genome shotgun (WGS) entry which is preliminary data.</text>
</comment>
<dbReference type="Proteomes" id="UP001152484">
    <property type="component" value="Unassembled WGS sequence"/>
</dbReference>
<dbReference type="PANTHER" id="PTHR31099">
    <property type="entry name" value="OS06G0165300 PROTEIN"/>
    <property type="match status" value="1"/>
</dbReference>
<organism evidence="3 4">
    <name type="scientific">Cuscuta europaea</name>
    <name type="common">European dodder</name>
    <dbReference type="NCBI Taxonomy" id="41803"/>
    <lineage>
        <taxon>Eukaryota</taxon>
        <taxon>Viridiplantae</taxon>
        <taxon>Streptophyta</taxon>
        <taxon>Embryophyta</taxon>
        <taxon>Tracheophyta</taxon>
        <taxon>Spermatophyta</taxon>
        <taxon>Magnoliopsida</taxon>
        <taxon>eudicotyledons</taxon>
        <taxon>Gunneridae</taxon>
        <taxon>Pentapetalae</taxon>
        <taxon>asterids</taxon>
        <taxon>lamiids</taxon>
        <taxon>Solanales</taxon>
        <taxon>Convolvulaceae</taxon>
        <taxon>Cuscuteae</taxon>
        <taxon>Cuscuta</taxon>
        <taxon>Cuscuta subgen. Cuscuta</taxon>
    </lineage>
</organism>
<proteinExistence type="predicted"/>
<dbReference type="AlphaFoldDB" id="A0A9P1E611"/>
<name>A0A9P1E611_CUSEU</name>
<sequence length="499" mass="55465">MASQQFIPQHILDPKNAKQAKLSENHIEAIKNGSGFPAHASIRFPAANERVDWHCDGWVNFFMYPFKIGMKFPFSSLVRDFLAFVKVSPSQVMPQVWRVLRGLEVLSEKHSIPFSFEDLGFTYDLRSSGAGRFTLAVKDAREALILRADKANDRGWMSQFFFVQKDSLGSEGAFLEESLHKDRKTIPLSYGPDSEGRTAKILSITTAERTFGNLVVDNEGSNMDINSFAALKKQKAKGQGKKESGKQKPVGDFFKKGGEPSAVPTDDAVAAAKRKAAGKGVAPLWQEAEEGDAEKKASCVVIVEGHSSSEPPVILVTPSQALVDEGVLPRETIQFSLLKGTAILHGTVDPKEFLRGATLLLDKVALNRMDDEALSNKILRSSLTARRLEEWRLRKVQEDERLKKLIHDNVDVVRQMAKLEEELRQAKAEAERATSEKVEAERAAIEAAKKAVEEAEAAKAEAVANAREMLLLPSSPRGEGPRTIVNAWHRWWRPRWMLG</sequence>
<keyword evidence="1" id="KW-0175">Coiled coil</keyword>
<evidence type="ECO:0000313" key="4">
    <source>
        <dbReference type="Proteomes" id="UP001152484"/>
    </source>
</evidence>
<reference evidence="3" key="1">
    <citation type="submission" date="2022-07" db="EMBL/GenBank/DDBJ databases">
        <authorList>
            <person name="Macas J."/>
            <person name="Novak P."/>
            <person name="Neumann P."/>
        </authorList>
    </citation>
    <scope>NUCLEOTIDE SEQUENCE</scope>
</reference>
<dbReference type="EMBL" id="CAMAPE010000016">
    <property type="protein sequence ID" value="CAH9082812.1"/>
    <property type="molecule type" value="Genomic_DNA"/>
</dbReference>
<evidence type="ECO:0000313" key="3">
    <source>
        <dbReference type="EMBL" id="CAH9082812.1"/>
    </source>
</evidence>
<feature type="coiled-coil region" evidence="1">
    <location>
        <begin position="402"/>
        <end position="465"/>
    </location>
</feature>
<evidence type="ECO:0000256" key="2">
    <source>
        <dbReference type="SAM" id="MobiDB-lite"/>
    </source>
</evidence>
<evidence type="ECO:0000256" key="1">
    <source>
        <dbReference type="SAM" id="Coils"/>
    </source>
</evidence>
<accession>A0A9P1E611</accession>
<feature type="region of interest" description="Disordered" evidence="2">
    <location>
        <begin position="235"/>
        <end position="261"/>
    </location>
</feature>
<protein>
    <submittedName>
        <fullName evidence="3">Uncharacterized protein</fullName>
    </submittedName>
</protein>
<keyword evidence="4" id="KW-1185">Reference proteome</keyword>
<dbReference type="PANTHER" id="PTHR31099:SF48">
    <property type="entry name" value="(PUTATIVE), GYPSY TYPE-RELATED"/>
    <property type="match status" value="1"/>
</dbReference>